<gene>
    <name evidence="2" type="ORF">pFP3.33</name>
</gene>
<dbReference type="EMBL" id="KF652071">
    <property type="protein sequence ID" value="AHC28135.1"/>
    <property type="molecule type" value="Genomic_DNA"/>
</dbReference>
<reference evidence="2" key="1">
    <citation type="submission" date="2013-09" db="EMBL/GenBank/DDBJ databases">
        <title>Complete nucleotide sequence of Streptomyces linear plasmid pFP3.</title>
        <authorList>
            <person name="Chen Z."/>
            <person name="Fang P."/>
            <person name="Qin Z."/>
        </authorList>
    </citation>
    <scope>NUCLEOTIDE SEQUENCE</scope>
    <source>
        <strain evidence="2">F2</strain>
        <plasmid evidence="2">pFP3</plasmid>
    </source>
</reference>
<evidence type="ECO:0000313" key="2">
    <source>
        <dbReference type="EMBL" id="AHC28135.1"/>
    </source>
</evidence>
<feature type="compositionally biased region" description="Polar residues" evidence="1">
    <location>
        <begin position="17"/>
        <end position="31"/>
    </location>
</feature>
<name>V9QGA2_9ACTN</name>
<feature type="region of interest" description="Disordered" evidence="1">
    <location>
        <begin position="1"/>
        <end position="47"/>
    </location>
</feature>
<evidence type="ECO:0000256" key="1">
    <source>
        <dbReference type="SAM" id="MobiDB-lite"/>
    </source>
</evidence>
<sequence length="160" mass="16846">MVGHLDLSGASVEARRTTSYVHRSARMQNGTGPEPQNGPQPTSTAYGTPEADLLVFAGGYGKNVAAVLSTVADGTRVIAAGTVHDAREHGSIDAPRATLQLINDFGQAAYAAADSDVLAEYSMFLMDGVPVSVHGIARQPFAEDPRTTYIHIVRVEPLIG</sequence>
<proteinExistence type="predicted"/>
<dbReference type="AlphaFoldDB" id="V9QGA2"/>
<keyword evidence="2" id="KW-0614">Plasmid</keyword>
<accession>V9QGA2</accession>
<geneLocation type="plasmid" evidence="2">
    <name>pFP3</name>
</geneLocation>
<feature type="compositionally biased region" description="Polar residues" evidence="1">
    <location>
        <begin position="37"/>
        <end position="46"/>
    </location>
</feature>
<protein>
    <submittedName>
        <fullName evidence="2">Uncharacterized protein</fullName>
    </submittedName>
</protein>
<organism evidence="2">
    <name type="scientific">Streptomyces sp. F2</name>
    <dbReference type="NCBI Taxonomy" id="317660"/>
    <lineage>
        <taxon>Bacteria</taxon>
        <taxon>Bacillati</taxon>
        <taxon>Actinomycetota</taxon>
        <taxon>Actinomycetes</taxon>
        <taxon>Kitasatosporales</taxon>
        <taxon>Streptomycetaceae</taxon>
        <taxon>Streptomyces</taxon>
    </lineage>
</organism>